<sequence>MATTHKDKAATVTPFKKKNLGPFATEKEASDAKNGELWERISKMNVKEFVKNH</sequence>
<accession>A0A9X1QCZ5</accession>
<evidence type="ECO:0000313" key="4">
    <source>
        <dbReference type="Proteomes" id="UP001055420"/>
    </source>
</evidence>
<evidence type="ECO:0000313" key="2">
    <source>
        <dbReference type="EMBL" id="MCF2498734.1"/>
    </source>
</evidence>
<evidence type="ECO:0000256" key="1">
    <source>
        <dbReference type="SAM" id="MobiDB-lite"/>
    </source>
</evidence>
<dbReference type="Proteomes" id="UP001055420">
    <property type="component" value="Chromosome"/>
</dbReference>
<evidence type="ECO:0000313" key="3">
    <source>
        <dbReference type="EMBL" id="USJ28927.1"/>
    </source>
</evidence>
<name>A0A9X1QCZ5_9BACT</name>
<organism evidence="2 5">
    <name type="scientific">Dyadobacter chenhuakuii</name>
    <dbReference type="NCBI Taxonomy" id="2909339"/>
    <lineage>
        <taxon>Bacteria</taxon>
        <taxon>Pseudomonadati</taxon>
        <taxon>Bacteroidota</taxon>
        <taxon>Cytophagia</taxon>
        <taxon>Cytophagales</taxon>
        <taxon>Spirosomataceae</taxon>
        <taxon>Dyadobacter</taxon>
    </lineage>
</organism>
<evidence type="ECO:0000313" key="5">
    <source>
        <dbReference type="Proteomes" id="UP001139411"/>
    </source>
</evidence>
<keyword evidence="4" id="KW-1185">Reference proteome</keyword>
<proteinExistence type="predicted"/>
<dbReference type="AlphaFoldDB" id="A0A9X1QCZ5"/>
<reference evidence="2" key="1">
    <citation type="submission" date="2022-01" db="EMBL/GenBank/DDBJ databases">
        <title>Novel species in genus Dyadobacter.</title>
        <authorList>
            <person name="Ma C."/>
        </authorList>
    </citation>
    <scope>NUCLEOTIDE SEQUENCE</scope>
    <source>
        <strain evidence="3">CY22</strain>
        <strain evidence="2">CY357</strain>
    </source>
</reference>
<dbReference type="RefSeq" id="WP_235162718.1">
    <property type="nucleotide sequence ID" value="NZ_CP098805.1"/>
</dbReference>
<feature type="region of interest" description="Disordered" evidence="1">
    <location>
        <begin position="1"/>
        <end position="33"/>
    </location>
</feature>
<dbReference type="EMBL" id="JAKFFV010000005">
    <property type="protein sequence ID" value="MCF2498734.1"/>
    <property type="molecule type" value="Genomic_DNA"/>
</dbReference>
<gene>
    <name evidence="2" type="ORF">L0661_10465</name>
    <name evidence="3" type="ORF">NFI80_13685</name>
</gene>
<dbReference type="EMBL" id="CP098805">
    <property type="protein sequence ID" value="USJ28927.1"/>
    <property type="molecule type" value="Genomic_DNA"/>
</dbReference>
<protein>
    <submittedName>
        <fullName evidence="2">Uncharacterized protein</fullName>
    </submittedName>
</protein>
<dbReference type="Proteomes" id="UP001139411">
    <property type="component" value="Unassembled WGS sequence"/>
</dbReference>